<evidence type="ECO:0000313" key="1">
    <source>
        <dbReference type="EMBL" id="CAG7893481.1"/>
    </source>
</evidence>
<dbReference type="AlphaFoldDB" id="A0A8D9H8P3"/>
<evidence type="ECO:0000313" key="2">
    <source>
        <dbReference type="Proteomes" id="UP000694005"/>
    </source>
</evidence>
<sequence>MRTRFMHHLNNKIRCYYDLQVGSRDTPSSGYLVVLDMKGLVHGTEQVFLDTFGSRKSLAMVMDSRPYSKGL</sequence>
<dbReference type="EMBL" id="LS974618">
    <property type="protein sequence ID" value="CAG7893481.1"/>
    <property type="molecule type" value="Genomic_DNA"/>
</dbReference>
<gene>
    <name evidence="1" type="ORF">BRAPAZ1V2_A02P24330.2</name>
</gene>
<dbReference type="PANTHER" id="PTHR47598:SF2">
    <property type="entry name" value="PEPTIDYL-PROLYL CIS-TRANS ISOMERASE FKBP17-3, CHLOROPLASTIC"/>
    <property type="match status" value="1"/>
</dbReference>
<protein>
    <submittedName>
        <fullName evidence="1">Uncharacterized protein</fullName>
    </submittedName>
</protein>
<organism evidence="1 2">
    <name type="scientific">Brassica campestris</name>
    <name type="common">Field mustard</name>
    <dbReference type="NCBI Taxonomy" id="3711"/>
    <lineage>
        <taxon>Eukaryota</taxon>
        <taxon>Viridiplantae</taxon>
        <taxon>Streptophyta</taxon>
        <taxon>Embryophyta</taxon>
        <taxon>Tracheophyta</taxon>
        <taxon>Spermatophyta</taxon>
        <taxon>Magnoliopsida</taxon>
        <taxon>eudicotyledons</taxon>
        <taxon>Gunneridae</taxon>
        <taxon>Pentapetalae</taxon>
        <taxon>rosids</taxon>
        <taxon>malvids</taxon>
        <taxon>Brassicales</taxon>
        <taxon>Brassicaceae</taxon>
        <taxon>Brassiceae</taxon>
        <taxon>Brassica</taxon>
    </lineage>
</organism>
<dbReference type="Proteomes" id="UP000694005">
    <property type="component" value="Chromosome A02"/>
</dbReference>
<dbReference type="PANTHER" id="PTHR47598">
    <property type="entry name" value="PEPTIDYL-PROLYL CIS-TRANS ISOMERASE FKBP17-2, CHLOROPLASTIC"/>
    <property type="match status" value="1"/>
</dbReference>
<accession>A0A8D9H8P3</accession>
<reference evidence="1 2" key="1">
    <citation type="submission" date="2021-07" db="EMBL/GenBank/DDBJ databases">
        <authorList>
            <consortium name="Genoscope - CEA"/>
            <person name="William W."/>
        </authorList>
    </citation>
    <scope>NUCLEOTIDE SEQUENCE [LARGE SCALE GENOMIC DNA]</scope>
</reference>
<proteinExistence type="predicted"/>
<dbReference type="Gramene" id="A02p24330.2_BraZ1">
    <property type="protein sequence ID" value="A02p24330.2_BraZ1.CDS"/>
    <property type="gene ID" value="A02g24330.2_BraZ1"/>
</dbReference>
<name>A0A8D9H8P3_BRACM</name>
<dbReference type="InterPro" id="IPR053111">
    <property type="entry name" value="Chloro_FKBP-type_PPIase"/>
</dbReference>